<dbReference type="NCBIfam" id="TIGR00797">
    <property type="entry name" value="matE"/>
    <property type="match status" value="1"/>
</dbReference>
<dbReference type="GO" id="GO:0042910">
    <property type="term" value="F:xenobiotic transmembrane transporter activity"/>
    <property type="evidence" value="ECO:0007669"/>
    <property type="project" value="InterPro"/>
</dbReference>
<evidence type="ECO:0000256" key="6">
    <source>
        <dbReference type="ARBA" id="ARBA00023136"/>
    </source>
</evidence>
<proteinExistence type="predicted"/>
<comment type="subcellular location">
    <subcellularLocation>
        <location evidence="1">Cell membrane</location>
        <topology evidence="1">Multi-pass membrane protein</topology>
    </subcellularLocation>
</comment>
<evidence type="ECO:0000256" key="3">
    <source>
        <dbReference type="ARBA" id="ARBA00022475"/>
    </source>
</evidence>
<feature type="transmembrane region" description="Helical" evidence="7">
    <location>
        <begin position="188"/>
        <end position="212"/>
    </location>
</feature>
<dbReference type="HOGENOM" id="CLU_012893_5_0_9"/>
<feature type="transmembrane region" description="Helical" evidence="7">
    <location>
        <begin position="12"/>
        <end position="33"/>
    </location>
</feature>
<dbReference type="InterPro" id="IPR048279">
    <property type="entry name" value="MdtK-like"/>
</dbReference>
<dbReference type="RefSeq" id="WP_013657497.1">
    <property type="nucleotide sequence ID" value="NC_015275.1"/>
</dbReference>
<dbReference type="Pfam" id="PF01554">
    <property type="entry name" value="MatE"/>
    <property type="match status" value="2"/>
</dbReference>
<reference evidence="8 9" key="1">
    <citation type="journal article" date="2011" name="J. Bacteriol.">
        <title>Complete genome sequence of the cellulose-degrading bacterium Cellulosilyticum lentocellum.</title>
        <authorList>
            <consortium name="US DOE Joint Genome Institute"/>
            <person name="Miller D.A."/>
            <person name="Suen G."/>
            <person name="Bruce D."/>
            <person name="Copeland A."/>
            <person name="Cheng J.F."/>
            <person name="Detter C."/>
            <person name="Goodwin L.A."/>
            <person name="Han C.S."/>
            <person name="Hauser L.J."/>
            <person name="Land M.L."/>
            <person name="Lapidus A."/>
            <person name="Lucas S."/>
            <person name="Meincke L."/>
            <person name="Pitluck S."/>
            <person name="Tapia R."/>
            <person name="Teshima H."/>
            <person name="Woyke T."/>
            <person name="Fox B.G."/>
            <person name="Angert E.R."/>
            <person name="Currie C.R."/>
        </authorList>
    </citation>
    <scope>NUCLEOTIDE SEQUENCE [LARGE SCALE GENOMIC DNA]</scope>
    <source>
        <strain evidence="9">ATCC 49066 / DSM 5427 / NCIMB 11756 / RHM5</strain>
    </source>
</reference>
<evidence type="ECO:0000313" key="8">
    <source>
        <dbReference type="EMBL" id="ADZ84204.1"/>
    </source>
</evidence>
<keyword evidence="5 7" id="KW-1133">Transmembrane helix</keyword>
<protein>
    <submittedName>
        <fullName evidence="8">MATE efflux family protein</fullName>
    </submittedName>
</protein>
<feature type="transmembrane region" description="Helical" evidence="7">
    <location>
        <begin position="164"/>
        <end position="182"/>
    </location>
</feature>
<dbReference type="AlphaFoldDB" id="F2JHG5"/>
<evidence type="ECO:0000256" key="1">
    <source>
        <dbReference type="ARBA" id="ARBA00004651"/>
    </source>
</evidence>
<keyword evidence="9" id="KW-1185">Reference proteome</keyword>
<dbReference type="eggNOG" id="COG0534">
    <property type="taxonomic scope" value="Bacteria"/>
</dbReference>
<keyword evidence="6 7" id="KW-0472">Membrane</keyword>
<evidence type="ECO:0000256" key="5">
    <source>
        <dbReference type="ARBA" id="ARBA00022989"/>
    </source>
</evidence>
<accession>F2JHG5</accession>
<feature type="transmembrane region" description="Helical" evidence="7">
    <location>
        <begin position="91"/>
        <end position="112"/>
    </location>
</feature>
<dbReference type="STRING" id="642492.Clole_2498"/>
<evidence type="ECO:0000313" key="9">
    <source>
        <dbReference type="Proteomes" id="UP000008467"/>
    </source>
</evidence>
<feature type="transmembrane region" description="Helical" evidence="7">
    <location>
        <begin position="410"/>
        <end position="430"/>
    </location>
</feature>
<evidence type="ECO:0000256" key="2">
    <source>
        <dbReference type="ARBA" id="ARBA00022448"/>
    </source>
</evidence>
<dbReference type="KEGG" id="cle:Clole_2498"/>
<feature type="transmembrane region" description="Helical" evidence="7">
    <location>
        <begin position="385"/>
        <end position="404"/>
    </location>
</feature>
<evidence type="ECO:0000256" key="4">
    <source>
        <dbReference type="ARBA" id="ARBA00022692"/>
    </source>
</evidence>
<feature type="transmembrane region" description="Helical" evidence="7">
    <location>
        <begin position="310"/>
        <end position="333"/>
    </location>
</feature>
<dbReference type="GO" id="GO:0005886">
    <property type="term" value="C:plasma membrane"/>
    <property type="evidence" value="ECO:0007669"/>
    <property type="project" value="UniProtKB-SubCell"/>
</dbReference>
<dbReference type="GO" id="GO:0015297">
    <property type="term" value="F:antiporter activity"/>
    <property type="evidence" value="ECO:0007669"/>
    <property type="project" value="InterPro"/>
</dbReference>
<dbReference type="InterPro" id="IPR052031">
    <property type="entry name" value="Membrane_Transporter-Flippase"/>
</dbReference>
<feature type="transmembrane region" description="Helical" evidence="7">
    <location>
        <begin position="353"/>
        <end position="373"/>
    </location>
</feature>
<evidence type="ECO:0000256" key="7">
    <source>
        <dbReference type="SAM" id="Phobius"/>
    </source>
</evidence>
<keyword evidence="2" id="KW-0813">Transport</keyword>
<feature type="transmembrane region" description="Helical" evidence="7">
    <location>
        <begin position="59"/>
        <end position="79"/>
    </location>
</feature>
<organism evidence="8 9">
    <name type="scientific">Cellulosilyticum lentocellum (strain ATCC 49066 / DSM 5427 / NCIMB 11756 / RHM5)</name>
    <name type="common">Clostridium lentocellum</name>
    <dbReference type="NCBI Taxonomy" id="642492"/>
    <lineage>
        <taxon>Bacteria</taxon>
        <taxon>Bacillati</taxon>
        <taxon>Bacillota</taxon>
        <taxon>Clostridia</taxon>
        <taxon>Lachnospirales</taxon>
        <taxon>Cellulosilyticaceae</taxon>
        <taxon>Cellulosilyticum</taxon>
    </lineage>
</organism>
<feature type="transmembrane region" description="Helical" evidence="7">
    <location>
        <begin position="233"/>
        <end position="260"/>
    </location>
</feature>
<feature type="transmembrane region" description="Helical" evidence="7">
    <location>
        <begin position="132"/>
        <end position="157"/>
    </location>
</feature>
<dbReference type="PANTHER" id="PTHR43549:SF3">
    <property type="entry name" value="MULTIDRUG RESISTANCE PROTEIN YPNP-RELATED"/>
    <property type="match status" value="1"/>
</dbReference>
<sequence length="451" mass="49101">MKDLTKGNPGKLILQFAIPIFIGNLVQLFYSLVDIRIVGEILGEQALAAVGATSTLNNLIIGFLIGLTNGFAIIVARDFGAGDFEALRKSVAGTLSLGMITAIILTIVSVGLLEPILRLLNMKDELMLQGILYIRVILLGMMAAMLYNVCASVLRAIGDAITPLYFLVLSALMNIGLDYLLVGPMNQGVAGAAYATVISQSIAAILCFIYIVKRYPMLHLRWSDFRPQKSRIVLLLKSGLSMGMMQSLVSLGTVALQSAINTFSTNIIVAHTGARKITEMLMLPFSVLGMTIATYCGQNRGAGEIQRIKIGIKQVILAAWGWCVVVIIISYTLSPLLIQMVTASKEVEVIETATLYLRVDTLLYFVTAMIAVFRNALQGLGDHTTPIFSSFIELIGKVLVVILLVPSLGYMGIIVAEPIVWVLMVIPLIIQLVRHPLFKENVNLKENSKIM</sequence>
<name>F2JHG5_CELLD</name>
<gene>
    <name evidence="8" type="ordered locus">Clole_2498</name>
</gene>
<dbReference type="PIRSF" id="PIRSF006603">
    <property type="entry name" value="DinF"/>
    <property type="match status" value="1"/>
</dbReference>
<dbReference type="PANTHER" id="PTHR43549">
    <property type="entry name" value="MULTIDRUG RESISTANCE PROTEIN YPNP-RELATED"/>
    <property type="match status" value="1"/>
</dbReference>
<dbReference type="Proteomes" id="UP000008467">
    <property type="component" value="Chromosome"/>
</dbReference>
<keyword evidence="3" id="KW-1003">Cell membrane</keyword>
<dbReference type="CDD" id="cd13138">
    <property type="entry name" value="MATE_yoeA_like"/>
    <property type="match status" value="1"/>
</dbReference>
<dbReference type="EMBL" id="CP002582">
    <property type="protein sequence ID" value="ADZ84204.1"/>
    <property type="molecule type" value="Genomic_DNA"/>
</dbReference>
<dbReference type="InterPro" id="IPR002528">
    <property type="entry name" value="MATE_fam"/>
</dbReference>
<keyword evidence="4 7" id="KW-0812">Transmembrane</keyword>